<comment type="caution">
    <text evidence="9">The sequence shown here is derived from an EMBL/GenBank/DDBJ whole genome shotgun (WGS) entry which is preliminary data.</text>
</comment>
<dbReference type="GO" id="GO:0016491">
    <property type="term" value="F:oxidoreductase activity"/>
    <property type="evidence" value="ECO:0007669"/>
    <property type="project" value="UniProtKB-KW"/>
</dbReference>
<reference evidence="9 10" key="1">
    <citation type="submission" date="2020-04" db="EMBL/GenBank/DDBJ databases">
        <title>Knoellia sp. isolate from air conditioner.</title>
        <authorList>
            <person name="Chea S."/>
            <person name="Kim D.-U."/>
        </authorList>
    </citation>
    <scope>NUCLEOTIDE SEQUENCE [LARGE SCALE GENOMIC DNA]</scope>
    <source>
        <strain evidence="9 10">DB2414S</strain>
    </source>
</reference>
<evidence type="ECO:0000256" key="7">
    <source>
        <dbReference type="SAM" id="Phobius"/>
    </source>
</evidence>
<evidence type="ECO:0000313" key="10">
    <source>
        <dbReference type="Proteomes" id="UP000588586"/>
    </source>
</evidence>
<evidence type="ECO:0000256" key="1">
    <source>
        <dbReference type="ARBA" id="ARBA00005791"/>
    </source>
</evidence>
<evidence type="ECO:0000256" key="2">
    <source>
        <dbReference type="ARBA" id="ARBA00022729"/>
    </source>
</evidence>
<dbReference type="PANTHER" id="PTHR13887:SF14">
    <property type="entry name" value="DISULFIDE BOND FORMATION PROTEIN D"/>
    <property type="match status" value="1"/>
</dbReference>
<dbReference type="Proteomes" id="UP000588586">
    <property type="component" value="Unassembled WGS sequence"/>
</dbReference>
<feature type="region of interest" description="Disordered" evidence="6">
    <location>
        <begin position="1"/>
        <end position="21"/>
    </location>
</feature>
<sequence>MSKANADRKAADRKAKIDAARAQERRGATTKIVVAAVAVLLVVGGVVAAIALGGSKDKGTDTAGAGSSSSKGGSSLPKGATAMGAGIVVNPGAPANVPTLDLYEDFQCPVCGQFESIFGLQIKDMVQNNQVKLVSHTLSFLDNNLRNDSSNRAANAAACAADADKFLQYHAAVFQGQPAKEGEGYTDARLKEFATQAGITGAAMTTWQKCYDDRAHNQWVESVQEQSGKDGVQGTPTIRLNGKDVSLQGLTQQSLAEQVKAATK</sequence>
<dbReference type="Pfam" id="PF13462">
    <property type="entry name" value="Thioredoxin_4"/>
    <property type="match status" value="1"/>
</dbReference>
<proteinExistence type="inferred from homology"/>
<keyword evidence="7" id="KW-0472">Membrane</keyword>
<dbReference type="EMBL" id="JABEPQ010000001">
    <property type="protein sequence ID" value="NNM44786.1"/>
    <property type="molecule type" value="Genomic_DNA"/>
</dbReference>
<feature type="domain" description="Thioredoxin-like fold" evidence="8">
    <location>
        <begin position="92"/>
        <end position="246"/>
    </location>
</feature>
<organism evidence="9 10">
    <name type="scientific">Knoellia koreensis</name>
    <dbReference type="NCBI Taxonomy" id="2730921"/>
    <lineage>
        <taxon>Bacteria</taxon>
        <taxon>Bacillati</taxon>
        <taxon>Actinomycetota</taxon>
        <taxon>Actinomycetes</taxon>
        <taxon>Micrococcales</taxon>
        <taxon>Intrasporangiaceae</taxon>
        <taxon>Knoellia</taxon>
    </lineage>
</organism>
<dbReference type="Gene3D" id="3.40.30.10">
    <property type="entry name" value="Glutaredoxin"/>
    <property type="match status" value="1"/>
</dbReference>
<dbReference type="InterPro" id="IPR036249">
    <property type="entry name" value="Thioredoxin-like_sf"/>
</dbReference>
<evidence type="ECO:0000259" key="8">
    <source>
        <dbReference type="Pfam" id="PF13462"/>
    </source>
</evidence>
<feature type="region of interest" description="Disordered" evidence="6">
    <location>
        <begin position="57"/>
        <end position="77"/>
    </location>
</feature>
<dbReference type="SUPFAM" id="SSF52833">
    <property type="entry name" value="Thioredoxin-like"/>
    <property type="match status" value="1"/>
</dbReference>
<evidence type="ECO:0000256" key="5">
    <source>
        <dbReference type="ARBA" id="ARBA00023284"/>
    </source>
</evidence>
<feature type="transmembrane region" description="Helical" evidence="7">
    <location>
        <begin position="32"/>
        <end position="52"/>
    </location>
</feature>
<keyword evidence="7" id="KW-0812">Transmembrane</keyword>
<keyword evidence="10" id="KW-1185">Reference proteome</keyword>
<feature type="compositionally biased region" description="Low complexity" evidence="6">
    <location>
        <begin position="61"/>
        <end position="75"/>
    </location>
</feature>
<evidence type="ECO:0000256" key="3">
    <source>
        <dbReference type="ARBA" id="ARBA00023002"/>
    </source>
</evidence>
<keyword evidence="3" id="KW-0560">Oxidoreductase</keyword>
<dbReference type="RefSeq" id="WP_171241903.1">
    <property type="nucleotide sequence ID" value="NZ_JABEPQ010000001.1"/>
</dbReference>
<evidence type="ECO:0000256" key="4">
    <source>
        <dbReference type="ARBA" id="ARBA00023157"/>
    </source>
</evidence>
<keyword evidence="4" id="KW-1015">Disulfide bond</keyword>
<protein>
    <submittedName>
        <fullName evidence="9">Thioredoxin domain-containing protein</fullName>
    </submittedName>
</protein>
<dbReference type="AlphaFoldDB" id="A0A849H4T9"/>
<dbReference type="InterPro" id="IPR012336">
    <property type="entry name" value="Thioredoxin-like_fold"/>
</dbReference>
<evidence type="ECO:0000313" key="9">
    <source>
        <dbReference type="EMBL" id="NNM44786.1"/>
    </source>
</evidence>
<name>A0A849H4T9_9MICO</name>
<dbReference type="PANTHER" id="PTHR13887">
    <property type="entry name" value="GLUTATHIONE S-TRANSFERASE KAPPA"/>
    <property type="match status" value="1"/>
</dbReference>
<evidence type="ECO:0000256" key="6">
    <source>
        <dbReference type="SAM" id="MobiDB-lite"/>
    </source>
</evidence>
<keyword evidence="2" id="KW-0732">Signal</keyword>
<comment type="similarity">
    <text evidence="1">Belongs to the thioredoxin family. DsbA subfamily.</text>
</comment>
<dbReference type="CDD" id="cd02972">
    <property type="entry name" value="DsbA_family"/>
    <property type="match status" value="1"/>
</dbReference>
<gene>
    <name evidence="9" type="ORF">HJG52_02060</name>
</gene>
<keyword evidence="7" id="KW-1133">Transmembrane helix</keyword>
<keyword evidence="5" id="KW-0676">Redox-active center</keyword>
<accession>A0A849H4T9</accession>